<dbReference type="Gene3D" id="1.10.10.1150">
    <property type="entry name" value="Coenzyme PQQ synthesis protein D (PqqD)"/>
    <property type="match status" value="1"/>
</dbReference>
<organism evidence="2 3">
    <name type="scientific">Thetidibacter halocola</name>
    <dbReference type="NCBI Taxonomy" id="2827239"/>
    <lineage>
        <taxon>Bacteria</taxon>
        <taxon>Pseudomonadati</taxon>
        <taxon>Pseudomonadota</taxon>
        <taxon>Alphaproteobacteria</taxon>
        <taxon>Rhodobacterales</taxon>
        <taxon>Roseobacteraceae</taxon>
        <taxon>Thetidibacter</taxon>
    </lineage>
</organism>
<comment type="caution">
    <text evidence="2">The sequence shown here is derived from an EMBL/GenBank/DDBJ whole genome shotgun (WGS) entry which is preliminary data.</text>
</comment>
<evidence type="ECO:0000256" key="1">
    <source>
        <dbReference type="SAM" id="MobiDB-lite"/>
    </source>
</evidence>
<evidence type="ECO:0000313" key="3">
    <source>
        <dbReference type="Proteomes" id="UP000681356"/>
    </source>
</evidence>
<accession>A0A8J8B7M7</accession>
<dbReference type="AlphaFoldDB" id="A0A8J8B7M7"/>
<proteinExistence type="predicted"/>
<evidence type="ECO:0000313" key="2">
    <source>
        <dbReference type="EMBL" id="MBS0124577.1"/>
    </source>
</evidence>
<dbReference type="InterPro" id="IPR008792">
    <property type="entry name" value="PQQD"/>
</dbReference>
<keyword evidence="3" id="KW-1185">Reference proteome</keyword>
<protein>
    <submittedName>
        <fullName evidence="2">PqqD family protein</fullName>
    </submittedName>
</protein>
<sequence>MSDRAGHPLATPGLHLQPGPGGAHIAGPDGSVHYLNQTAAAVWLHADGSRDLAALAGALAPEFGLAEPPLADVERAIALLRDRGLVQPPGG</sequence>
<dbReference type="Proteomes" id="UP000681356">
    <property type="component" value="Unassembled WGS sequence"/>
</dbReference>
<name>A0A8J8B7M7_9RHOB</name>
<dbReference type="Pfam" id="PF05402">
    <property type="entry name" value="PqqD"/>
    <property type="match status" value="1"/>
</dbReference>
<gene>
    <name evidence="2" type="ORF">KB874_10555</name>
</gene>
<dbReference type="InterPro" id="IPR041881">
    <property type="entry name" value="PqqD_sf"/>
</dbReference>
<reference evidence="2" key="1">
    <citation type="submission" date="2021-04" db="EMBL/GenBank/DDBJ databases">
        <authorList>
            <person name="Yoon J."/>
        </authorList>
    </citation>
    <scope>NUCLEOTIDE SEQUENCE</scope>
    <source>
        <strain evidence="2">KMU-90</strain>
    </source>
</reference>
<feature type="region of interest" description="Disordered" evidence="1">
    <location>
        <begin position="1"/>
        <end position="29"/>
    </location>
</feature>
<dbReference type="RefSeq" id="WP_212536543.1">
    <property type="nucleotide sequence ID" value="NZ_JAGTUU010000004.1"/>
</dbReference>
<dbReference type="EMBL" id="JAGTUU010000004">
    <property type="protein sequence ID" value="MBS0124577.1"/>
    <property type="molecule type" value="Genomic_DNA"/>
</dbReference>